<dbReference type="GO" id="GO:0016491">
    <property type="term" value="F:oxidoreductase activity"/>
    <property type="evidence" value="ECO:0007669"/>
    <property type="project" value="UniProtKB-KW"/>
</dbReference>
<dbReference type="Gene3D" id="3.40.50.720">
    <property type="entry name" value="NAD(P)-binding Rossmann-like Domain"/>
    <property type="match status" value="1"/>
</dbReference>
<protein>
    <submittedName>
        <fullName evidence="3">Uncharacterized protein</fullName>
    </submittedName>
</protein>
<dbReference type="Proteomes" id="UP000247498">
    <property type="component" value="Unassembled WGS sequence"/>
</dbReference>
<dbReference type="Gene3D" id="3.90.180.10">
    <property type="entry name" value="Medium-chain alcohol dehydrogenases, catalytic domain"/>
    <property type="match status" value="1"/>
</dbReference>
<gene>
    <name evidence="3" type="ORF">Rsub_01226</name>
</gene>
<dbReference type="EMBL" id="BDRX01000005">
    <property type="protein sequence ID" value="GBF88511.1"/>
    <property type="molecule type" value="Genomic_DNA"/>
</dbReference>
<dbReference type="GO" id="GO:0005739">
    <property type="term" value="C:mitochondrion"/>
    <property type="evidence" value="ECO:0007669"/>
    <property type="project" value="TreeGrafter"/>
</dbReference>
<comment type="caution">
    <text evidence="3">The sequence shown here is derived from an EMBL/GenBank/DDBJ whole genome shotgun (WGS) entry which is preliminary data.</text>
</comment>
<evidence type="ECO:0000256" key="1">
    <source>
        <dbReference type="ARBA" id="ARBA00022857"/>
    </source>
</evidence>
<keyword evidence="1" id="KW-0521">NADP</keyword>
<dbReference type="PANTHER" id="PTHR43981">
    <property type="entry name" value="ENOYL-[ACYL-CARRIER-PROTEIN] REDUCTASE, MITOCHONDRIAL"/>
    <property type="match status" value="1"/>
</dbReference>
<dbReference type="InParanoid" id="A0A2V0NM29"/>
<organism evidence="3 4">
    <name type="scientific">Raphidocelis subcapitata</name>
    <dbReference type="NCBI Taxonomy" id="307507"/>
    <lineage>
        <taxon>Eukaryota</taxon>
        <taxon>Viridiplantae</taxon>
        <taxon>Chlorophyta</taxon>
        <taxon>core chlorophytes</taxon>
        <taxon>Chlorophyceae</taxon>
        <taxon>CS clade</taxon>
        <taxon>Sphaeropleales</taxon>
        <taxon>Selenastraceae</taxon>
        <taxon>Raphidocelis</taxon>
    </lineage>
</organism>
<dbReference type="Pfam" id="PF13602">
    <property type="entry name" value="ADH_zinc_N_2"/>
    <property type="match status" value="1"/>
</dbReference>
<reference evidence="3 4" key="1">
    <citation type="journal article" date="2018" name="Sci. Rep.">
        <title>Raphidocelis subcapitata (=Pseudokirchneriella subcapitata) provides an insight into genome evolution and environmental adaptations in the Sphaeropleales.</title>
        <authorList>
            <person name="Suzuki S."/>
            <person name="Yamaguchi H."/>
            <person name="Nakajima N."/>
            <person name="Kawachi M."/>
        </authorList>
    </citation>
    <scope>NUCLEOTIDE SEQUENCE [LARGE SCALE GENOMIC DNA]</scope>
    <source>
        <strain evidence="3 4">NIES-35</strain>
    </source>
</reference>
<dbReference type="PANTHER" id="PTHR43981:SF2">
    <property type="entry name" value="ENOYL-[ACYL-CARRIER-PROTEIN] REDUCTASE, MITOCHONDRIAL"/>
    <property type="match status" value="1"/>
</dbReference>
<dbReference type="GO" id="GO:0006631">
    <property type="term" value="P:fatty acid metabolic process"/>
    <property type="evidence" value="ECO:0007669"/>
    <property type="project" value="TreeGrafter"/>
</dbReference>
<keyword evidence="2" id="KW-0560">Oxidoreductase</keyword>
<dbReference type="OrthoDB" id="7482721at2759"/>
<keyword evidence="4" id="KW-1185">Reference proteome</keyword>
<evidence type="ECO:0000313" key="3">
    <source>
        <dbReference type="EMBL" id="GBF88511.1"/>
    </source>
</evidence>
<sequence length="141" mass="14606">MPAAEAAPPALFSFPARAGLPPPALGLNCVGGSSALAVAKLLRPSSTLVTYGAMGLSPISLPASLLIFRDLAFRGFWLSGGWAAKEGPRGRAALLDRVAALYADGSLQPPRLQTFPLSRWRDALAANAAAHRNCKVAFVPG</sequence>
<name>A0A2V0NM29_9CHLO</name>
<accession>A0A2V0NM29</accession>
<dbReference type="InterPro" id="IPR036291">
    <property type="entry name" value="NAD(P)-bd_dom_sf"/>
</dbReference>
<evidence type="ECO:0000313" key="4">
    <source>
        <dbReference type="Proteomes" id="UP000247498"/>
    </source>
</evidence>
<proteinExistence type="predicted"/>
<evidence type="ECO:0000256" key="2">
    <source>
        <dbReference type="ARBA" id="ARBA00023002"/>
    </source>
</evidence>
<dbReference type="AlphaFoldDB" id="A0A2V0NM29"/>
<dbReference type="InterPro" id="IPR051034">
    <property type="entry name" value="Mito_Enoyl-ACP_Reductase"/>
</dbReference>
<dbReference type="SUPFAM" id="SSF51735">
    <property type="entry name" value="NAD(P)-binding Rossmann-fold domains"/>
    <property type="match status" value="1"/>
</dbReference>
<dbReference type="STRING" id="307507.A0A2V0NM29"/>